<evidence type="ECO:0000256" key="3">
    <source>
        <dbReference type="ARBA" id="ARBA00005046"/>
    </source>
</evidence>
<dbReference type="NCBIfam" id="NF045515">
    <property type="entry name" value="Glp_gephyrin"/>
    <property type="match status" value="1"/>
</dbReference>
<dbReference type="Gene3D" id="2.170.190.11">
    <property type="entry name" value="Molybdopterin biosynthesis moea protein, domain 3"/>
    <property type="match status" value="1"/>
</dbReference>
<keyword evidence="8 13" id="KW-0808">Transferase</keyword>
<evidence type="ECO:0000256" key="8">
    <source>
        <dbReference type="ARBA" id="ARBA00022679"/>
    </source>
</evidence>
<dbReference type="NCBIfam" id="TIGR00177">
    <property type="entry name" value="molyb_syn"/>
    <property type="match status" value="1"/>
</dbReference>
<comment type="pathway">
    <text evidence="3 13">Cofactor biosynthesis; molybdopterin biosynthesis.</text>
</comment>
<dbReference type="InterPro" id="IPR036135">
    <property type="entry name" value="MoeA_linker/N_sf"/>
</dbReference>
<comment type="catalytic activity">
    <reaction evidence="12">
        <text>adenylyl-molybdopterin + molybdate = Mo-molybdopterin + AMP + H(+)</text>
        <dbReference type="Rhea" id="RHEA:35047"/>
        <dbReference type="ChEBI" id="CHEBI:15378"/>
        <dbReference type="ChEBI" id="CHEBI:36264"/>
        <dbReference type="ChEBI" id="CHEBI:62727"/>
        <dbReference type="ChEBI" id="CHEBI:71302"/>
        <dbReference type="ChEBI" id="CHEBI:456215"/>
        <dbReference type="EC" id="2.10.1.1"/>
    </reaction>
</comment>
<dbReference type="SUPFAM" id="SSF53218">
    <property type="entry name" value="Molybdenum cofactor biosynthesis proteins"/>
    <property type="match status" value="1"/>
</dbReference>
<dbReference type="GO" id="GO:0005829">
    <property type="term" value="C:cytosol"/>
    <property type="evidence" value="ECO:0007669"/>
    <property type="project" value="TreeGrafter"/>
</dbReference>
<evidence type="ECO:0000256" key="6">
    <source>
        <dbReference type="ARBA" id="ARBA00021108"/>
    </source>
</evidence>
<keyword evidence="7 13" id="KW-0500">Molybdenum</keyword>
<evidence type="ECO:0000256" key="4">
    <source>
        <dbReference type="ARBA" id="ARBA00010763"/>
    </source>
</evidence>
<dbReference type="InterPro" id="IPR038987">
    <property type="entry name" value="MoeA-like"/>
</dbReference>
<comment type="similarity">
    <text evidence="4 13">Belongs to the MoeA family.</text>
</comment>
<dbReference type="InterPro" id="IPR005111">
    <property type="entry name" value="MoeA_C_domain_IV"/>
</dbReference>
<dbReference type="SUPFAM" id="SSF63867">
    <property type="entry name" value="MoeA C-terminal domain-like"/>
    <property type="match status" value="1"/>
</dbReference>
<reference evidence="16" key="1">
    <citation type="submission" date="2018-02" db="EMBL/GenBank/DDBJ databases">
        <title>Genome sequence of Desulfocucumis palustris strain NAW-5.</title>
        <authorList>
            <person name="Watanabe M."/>
            <person name="Kojima H."/>
            <person name="Fukui M."/>
        </authorList>
    </citation>
    <scope>NUCLEOTIDE SEQUENCE [LARGE SCALE GENOMIC DNA]</scope>
    <source>
        <strain evidence="16">NAW-5</strain>
    </source>
</reference>
<evidence type="ECO:0000313" key="16">
    <source>
        <dbReference type="Proteomes" id="UP000239549"/>
    </source>
</evidence>
<evidence type="ECO:0000256" key="12">
    <source>
        <dbReference type="ARBA" id="ARBA00047317"/>
    </source>
</evidence>
<dbReference type="OrthoDB" id="9804758at2"/>
<evidence type="ECO:0000256" key="10">
    <source>
        <dbReference type="ARBA" id="ARBA00022842"/>
    </source>
</evidence>
<keyword evidence="9 13" id="KW-0479">Metal-binding</keyword>
<proteinExistence type="inferred from homology"/>
<evidence type="ECO:0000256" key="1">
    <source>
        <dbReference type="ARBA" id="ARBA00001946"/>
    </source>
</evidence>
<evidence type="ECO:0000313" key="15">
    <source>
        <dbReference type="EMBL" id="GBF34539.1"/>
    </source>
</evidence>
<dbReference type="Proteomes" id="UP000239549">
    <property type="component" value="Unassembled WGS sequence"/>
</dbReference>
<dbReference type="SUPFAM" id="SSF63882">
    <property type="entry name" value="MoeA N-terminal region -like"/>
    <property type="match status" value="1"/>
</dbReference>
<gene>
    <name evidence="15" type="ORF">DCCM_3658</name>
</gene>
<comment type="caution">
    <text evidence="15">The sequence shown here is derived from an EMBL/GenBank/DDBJ whole genome shotgun (WGS) entry which is preliminary data.</text>
</comment>
<evidence type="ECO:0000256" key="7">
    <source>
        <dbReference type="ARBA" id="ARBA00022505"/>
    </source>
</evidence>
<dbReference type="RefSeq" id="WP_104372769.1">
    <property type="nucleotide sequence ID" value="NZ_BFAV01000141.1"/>
</dbReference>
<dbReference type="EC" id="2.10.1.1" evidence="5 13"/>
<keyword evidence="10 13" id="KW-0460">Magnesium</keyword>
<dbReference type="InterPro" id="IPR036688">
    <property type="entry name" value="MoeA_C_domain_IV_sf"/>
</dbReference>
<evidence type="ECO:0000256" key="9">
    <source>
        <dbReference type="ARBA" id="ARBA00022723"/>
    </source>
</evidence>
<dbReference type="Pfam" id="PF03453">
    <property type="entry name" value="MoeA_N"/>
    <property type="match status" value="1"/>
</dbReference>
<dbReference type="GO" id="GO:0061599">
    <property type="term" value="F:molybdopterin molybdotransferase activity"/>
    <property type="evidence" value="ECO:0007669"/>
    <property type="project" value="UniProtKB-UniRule"/>
</dbReference>
<dbReference type="Gene3D" id="3.90.105.10">
    <property type="entry name" value="Molybdopterin biosynthesis moea protein, domain 2"/>
    <property type="match status" value="1"/>
</dbReference>
<evidence type="ECO:0000256" key="11">
    <source>
        <dbReference type="ARBA" id="ARBA00023150"/>
    </source>
</evidence>
<evidence type="ECO:0000256" key="2">
    <source>
        <dbReference type="ARBA" id="ARBA00002901"/>
    </source>
</evidence>
<comment type="function">
    <text evidence="2 13">Catalyzes the insertion of molybdate into adenylated molybdopterin with the concomitant release of AMP.</text>
</comment>
<dbReference type="GO" id="GO:0006777">
    <property type="term" value="P:Mo-molybdopterin cofactor biosynthetic process"/>
    <property type="evidence" value="ECO:0007669"/>
    <property type="project" value="UniProtKB-UniRule"/>
</dbReference>
<dbReference type="PANTHER" id="PTHR10192:SF5">
    <property type="entry name" value="GEPHYRIN"/>
    <property type="match status" value="1"/>
</dbReference>
<accession>A0A2L2XDU7</accession>
<evidence type="ECO:0000256" key="5">
    <source>
        <dbReference type="ARBA" id="ARBA00013269"/>
    </source>
</evidence>
<protein>
    <recommendedName>
        <fullName evidence="6 13">Molybdopterin molybdenumtransferase</fullName>
        <ecNumber evidence="5 13">2.10.1.1</ecNumber>
    </recommendedName>
</protein>
<dbReference type="Pfam" id="PF00994">
    <property type="entry name" value="MoCF_biosynth"/>
    <property type="match status" value="1"/>
</dbReference>
<dbReference type="PANTHER" id="PTHR10192">
    <property type="entry name" value="MOLYBDOPTERIN BIOSYNTHESIS PROTEIN"/>
    <property type="match status" value="1"/>
</dbReference>
<dbReference type="InterPro" id="IPR005110">
    <property type="entry name" value="MoeA_linker/N"/>
</dbReference>
<organism evidence="15 16">
    <name type="scientific">Desulfocucumis palustris</name>
    <dbReference type="NCBI Taxonomy" id="1898651"/>
    <lineage>
        <taxon>Bacteria</taxon>
        <taxon>Bacillati</taxon>
        <taxon>Bacillota</taxon>
        <taxon>Clostridia</taxon>
        <taxon>Eubacteriales</taxon>
        <taxon>Desulfocucumaceae</taxon>
        <taxon>Desulfocucumis</taxon>
    </lineage>
</organism>
<dbReference type="Gene3D" id="2.40.340.10">
    <property type="entry name" value="MoeA, C-terminal, domain IV"/>
    <property type="match status" value="1"/>
</dbReference>
<evidence type="ECO:0000256" key="13">
    <source>
        <dbReference type="RuleBase" id="RU365090"/>
    </source>
</evidence>
<dbReference type="GO" id="GO:0046872">
    <property type="term" value="F:metal ion binding"/>
    <property type="evidence" value="ECO:0007669"/>
    <property type="project" value="UniProtKB-UniRule"/>
</dbReference>
<dbReference type="InterPro" id="IPR036425">
    <property type="entry name" value="MoaB/Mog-like_dom_sf"/>
</dbReference>
<dbReference type="FunFam" id="3.40.980.10:FF:000004">
    <property type="entry name" value="Molybdopterin molybdenumtransferase"/>
    <property type="match status" value="1"/>
</dbReference>
<feature type="domain" description="MoaB/Mog" evidence="14">
    <location>
        <begin position="187"/>
        <end position="326"/>
    </location>
</feature>
<name>A0A2L2XDU7_9FIRM</name>
<comment type="cofactor">
    <cofactor evidence="1 13">
        <name>Mg(2+)</name>
        <dbReference type="ChEBI" id="CHEBI:18420"/>
    </cofactor>
</comment>
<dbReference type="EMBL" id="BFAV01000141">
    <property type="protein sequence ID" value="GBF34539.1"/>
    <property type="molecule type" value="Genomic_DNA"/>
</dbReference>
<keyword evidence="16" id="KW-1185">Reference proteome</keyword>
<sequence>MAELFKAITVAQAREMIGRNLNLQPPVKRVSITEALGKRVAGDITAEEDVPGFDRSTMDGFAVMARDTFGAMESLPAYLDVDGEIFMGKEASLAIVGGRTWRVPTGGMLPPGADAVVMVEHTEELDGRTIGVTRPVAPGENIVRRGEDVSTGSVVLARGHSIRPQDMGFLAAAGVHSLEVEEPLRVTIISTGDEVVPPERSPGPGQVRDVNSYTLYGMAGQCGAYPVIAGIIKDDFQTLKEAMEKALTGSDMVLLSGGSSVGTRDVSSRVIESLGRPGVLFHGISIKPGKPTIGAVVDGKPVFGLPGHPVSAMVVFALLVEPLLKTGRYPQNEREKRLEFPLPAKINRNVRSAAGREDFLRVELKMEQGVMVAEPVLGKSGLIGTMVRAEGLARIPIEKEGVEAGEYVLVRPF</sequence>
<keyword evidence="11 13" id="KW-0501">Molybdenum cofactor biosynthesis</keyword>
<dbReference type="SMART" id="SM00852">
    <property type="entry name" value="MoCF_biosynth"/>
    <property type="match status" value="1"/>
</dbReference>
<dbReference type="CDD" id="cd00887">
    <property type="entry name" value="MoeA"/>
    <property type="match status" value="1"/>
</dbReference>
<dbReference type="InterPro" id="IPR001453">
    <property type="entry name" value="MoaB/Mog_dom"/>
</dbReference>
<dbReference type="Pfam" id="PF03454">
    <property type="entry name" value="MoeA_C"/>
    <property type="match status" value="1"/>
</dbReference>
<dbReference type="UniPathway" id="UPA00344"/>
<dbReference type="Gene3D" id="3.40.980.10">
    <property type="entry name" value="MoaB/Mog-like domain"/>
    <property type="match status" value="1"/>
</dbReference>
<dbReference type="AlphaFoldDB" id="A0A2L2XDU7"/>
<evidence type="ECO:0000259" key="14">
    <source>
        <dbReference type="SMART" id="SM00852"/>
    </source>
</evidence>